<keyword evidence="1" id="KW-1133">Transmembrane helix</keyword>
<dbReference type="SUPFAM" id="SSF53649">
    <property type="entry name" value="Alkaline phosphatase-like"/>
    <property type="match status" value="1"/>
</dbReference>
<dbReference type="Gene3D" id="3.40.720.10">
    <property type="entry name" value="Alkaline Phosphatase, subunit A"/>
    <property type="match status" value="1"/>
</dbReference>
<feature type="domain" description="Sulfatase N-terminal" evidence="2">
    <location>
        <begin position="377"/>
        <end position="513"/>
    </location>
</feature>
<feature type="transmembrane region" description="Helical" evidence="1">
    <location>
        <begin position="7"/>
        <end position="24"/>
    </location>
</feature>
<keyword evidence="1" id="KW-0472">Membrane</keyword>
<proteinExistence type="predicted"/>
<dbReference type="EMBL" id="CAEZXA010000109">
    <property type="protein sequence ID" value="CAB4680542.1"/>
    <property type="molecule type" value="Genomic_DNA"/>
</dbReference>
<evidence type="ECO:0000313" key="3">
    <source>
        <dbReference type="EMBL" id="CAB4368344.1"/>
    </source>
</evidence>
<dbReference type="InterPro" id="IPR000917">
    <property type="entry name" value="Sulfatase_N"/>
</dbReference>
<gene>
    <name evidence="4" type="ORF">UFOPK2334_01141</name>
    <name evidence="3" type="ORF">UFOPK4179_01142</name>
</gene>
<evidence type="ECO:0000256" key="1">
    <source>
        <dbReference type="SAM" id="Phobius"/>
    </source>
</evidence>
<dbReference type="AlphaFoldDB" id="A0A6J6N339"/>
<feature type="transmembrane region" description="Helical" evidence="1">
    <location>
        <begin position="103"/>
        <end position="121"/>
    </location>
</feature>
<feature type="transmembrane region" description="Helical" evidence="1">
    <location>
        <begin position="128"/>
        <end position="148"/>
    </location>
</feature>
<accession>A0A6J6N339</accession>
<evidence type="ECO:0000259" key="2">
    <source>
        <dbReference type="Pfam" id="PF00884"/>
    </source>
</evidence>
<dbReference type="PANTHER" id="PTHR43108:SF8">
    <property type="entry name" value="SD21168P"/>
    <property type="match status" value="1"/>
</dbReference>
<protein>
    <submittedName>
        <fullName evidence="4">Unannotated protein</fullName>
    </submittedName>
</protein>
<dbReference type="PANTHER" id="PTHR43108">
    <property type="entry name" value="N-ACETYLGLUCOSAMINE-6-SULFATASE FAMILY MEMBER"/>
    <property type="match status" value="1"/>
</dbReference>
<name>A0A6J6N339_9ZZZZ</name>
<dbReference type="EMBL" id="CAETWZ010000131">
    <property type="protein sequence ID" value="CAB4368344.1"/>
    <property type="molecule type" value="Genomic_DNA"/>
</dbReference>
<keyword evidence="1" id="KW-0812">Transmembrane</keyword>
<feature type="transmembrane region" description="Helical" evidence="1">
    <location>
        <begin position="76"/>
        <end position="97"/>
    </location>
</feature>
<dbReference type="Pfam" id="PF00884">
    <property type="entry name" value="Sulfatase"/>
    <property type="match status" value="1"/>
</dbReference>
<dbReference type="InterPro" id="IPR017850">
    <property type="entry name" value="Alkaline_phosphatase_core_sf"/>
</dbReference>
<feature type="transmembrane region" description="Helical" evidence="1">
    <location>
        <begin position="44"/>
        <end position="69"/>
    </location>
</feature>
<reference evidence="4" key="1">
    <citation type="submission" date="2020-05" db="EMBL/GenBank/DDBJ databases">
        <authorList>
            <person name="Chiriac C."/>
            <person name="Salcher M."/>
            <person name="Ghai R."/>
            <person name="Kavagutti S V."/>
        </authorList>
    </citation>
    <scope>NUCLEOTIDE SEQUENCE</scope>
</reference>
<organism evidence="4">
    <name type="scientific">freshwater metagenome</name>
    <dbReference type="NCBI Taxonomy" id="449393"/>
    <lineage>
        <taxon>unclassified sequences</taxon>
        <taxon>metagenomes</taxon>
        <taxon>ecological metagenomes</taxon>
    </lineage>
</organism>
<sequence length="700" mass="76092">MKRILRNSLELLMLATIAITQPIFDMYGKNLPIFAAAKVSKYEIAFFIFLVAVVPTVVAVVIENIIFAINKRAGQIVHRILLSLFGFLFGLALLRQIGVSLDVITYALALGISGLIVMGLIRSSLVKAFATYLSALAPLLTVMFVIQIQPVLTGSNSKLPPVVASASAPPVVLIIFDESPLFALLDADGNINSTRFPGFSKLASLATWHRNATAVSQQTFQAVPAIFTSNIPKIGDLPFLSDHPNNIFTMLQKTYPINGYESVTSLCPRNVCASAYPTDLERLYLPRLKSFLSDALVVYGHRVLPEKTRSQLPSVGQSWGGFAKSDTTTVVEGADEPANAKFDLTREGGPFFQFRMMNEAVDRMVSAKTPTATVMHLTMPHRPWFMSPSLQQYHGPTFLGDLNPSVGDRPKDYFQRYLYQLAAVDSMVNNLITRMQNAGLWDKTLVMVTADHGISFEPGLMQRATDFTNAGQVTDLFTIPMFVKMPHQAAGKIDDCAVTNLDLLPTVLDVTGVTTQAHLDGSSLVGACPSRALRPMTTPKESRMLESSFALVKARSDRYAQWLPREGPVQNIAGELSARTIQGTSLSAESKSADVSSWSSRLAPQFQGIKSGVAQLAPTYLFGIINVVKAIPSNSDGLILVDGKVAGVVDELQNAPIGALEFQTMLDYTLLSPGNHSITLVIRKNIGDGVTYEMVGELGP</sequence>
<evidence type="ECO:0000313" key="4">
    <source>
        <dbReference type="EMBL" id="CAB4680542.1"/>
    </source>
</evidence>